<dbReference type="InterPro" id="IPR016152">
    <property type="entry name" value="PTrfase/Anion_transptr"/>
</dbReference>
<dbReference type="SUPFAM" id="SSF63520">
    <property type="entry name" value="PTS-regulatory domain, PRD"/>
    <property type="match status" value="2"/>
</dbReference>
<dbReference type="SUPFAM" id="SSF52794">
    <property type="entry name" value="PTS system IIB component-like"/>
    <property type="match status" value="1"/>
</dbReference>
<protein>
    <submittedName>
        <fullName evidence="6">BglG family transcription antiterminator</fullName>
    </submittedName>
</protein>
<feature type="domain" description="PTS EIIB type-2" evidence="4">
    <location>
        <begin position="422"/>
        <end position="510"/>
    </location>
</feature>
<dbReference type="GO" id="GO:0006355">
    <property type="term" value="P:regulation of DNA-templated transcription"/>
    <property type="evidence" value="ECO:0007669"/>
    <property type="project" value="InterPro"/>
</dbReference>
<feature type="domain" description="PRD" evidence="5">
    <location>
        <begin position="309"/>
        <end position="416"/>
    </location>
</feature>
<dbReference type="InterPro" id="IPR013011">
    <property type="entry name" value="PTS_EIIB_2"/>
</dbReference>
<dbReference type="Gene3D" id="3.40.930.10">
    <property type="entry name" value="Mannitol-specific EII, Chain A"/>
    <property type="match status" value="1"/>
</dbReference>
<feature type="domain" description="PRD" evidence="5">
    <location>
        <begin position="198"/>
        <end position="303"/>
    </location>
</feature>
<dbReference type="Gene3D" id="1.10.10.10">
    <property type="entry name" value="Winged helix-like DNA-binding domain superfamily/Winged helix DNA-binding domain"/>
    <property type="match status" value="1"/>
</dbReference>
<dbReference type="Proteomes" id="UP001199631">
    <property type="component" value="Unassembled WGS sequence"/>
</dbReference>
<dbReference type="Gene3D" id="1.10.1790.10">
    <property type="entry name" value="PRD domain"/>
    <property type="match status" value="2"/>
</dbReference>
<feature type="domain" description="PTS EIIA type-2" evidence="3">
    <location>
        <begin position="561"/>
        <end position="701"/>
    </location>
</feature>
<evidence type="ECO:0000259" key="3">
    <source>
        <dbReference type="PROSITE" id="PS51094"/>
    </source>
</evidence>
<dbReference type="InterPro" id="IPR036390">
    <property type="entry name" value="WH_DNA-bd_sf"/>
</dbReference>
<comment type="caution">
    <text evidence="6">The sequence shown here is derived from an EMBL/GenBank/DDBJ whole genome shotgun (WGS) entry which is preliminary data.</text>
</comment>
<evidence type="ECO:0000313" key="7">
    <source>
        <dbReference type="Proteomes" id="UP001199631"/>
    </source>
</evidence>
<dbReference type="Pfam" id="PF00874">
    <property type="entry name" value="PRD"/>
    <property type="match status" value="2"/>
</dbReference>
<dbReference type="PROSITE" id="PS51099">
    <property type="entry name" value="PTS_EIIB_TYPE_2"/>
    <property type="match status" value="1"/>
</dbReference>
<dbReference type="GO" id="GO:0008982">
    <property type="term" value="F:protein-N(PI)-phosphohistidine-sugar phosphotransferase activity"/>
    <property type="evidence" value="ECO:0007669"/>
    <property type="project" value="InterPro"/>
</dbReference>
<keyword evidence="2" id="KW-0677">Repeat</keyword>
<evidence type="ECO:0000313" key="6">
    <source>
        <dbReference type="EMBL" id="MCG3418239.1"/>
    </source>
</evidence>
<dbReference type="InterPro" id="IPR013196">
    <property type="entry name" value="HTH_11"/>
</dbReference>
<dbReference type="AlphaFoldDB" id="A0AAW5B097"/>
<accession>A0AAW5B097</accession>
<dbReference type="Gene3D" id="3.40.50.2300">
    <property type="match status" value="1"/>
</dbReference>
<dbReference type="InterPro" id="IPR011608">
    <property type="entry name" value="PRD"/>
</dbReference>
<dbReference type="Pfam" id="PF00359">
    <property type="entry name" value="PTS_EIIA_2"/>
    <property type="match status" value="1"/>
</dbReference>
<reference evidence="6 7" key="1">
    <citation type="journal article" date="2022" name="Evol. Bioinform. Online">
        <title>Draft Genome Sequence of Oceanobacillus jordanicus Strain GSFE11, a Halotolerant Plant Growth-Promoting Bacterial Endophyte Isolated From the Jordan Valley.</title>
        <authorList>
            <person name="Alhindi T."/>
            <person name="Albdaiwi R."/>
        </authorList>
    </citation>
    <scope>NUCLEOTIDE SEQUENCE [LARGE SCALE GENOMIC DNA]</scope>
    <source>
        <strain evidence="6 7">GSFE11</strain>
    </source>
</reference>
<name>A0AAW5B097_9BACI</name>
<evidence type="ECO:0000256" key="2">
    <source>
        <dbReference type="ARBA" id="ARBA00022737"/>
    </source>
</evidence>
<evidence type="ECO:0000256" key="1">
    <source>
        <dbReference type="ARBA" id="ARBA00022679"/>
    </source>
</evidence>
<keyword evidence="1" id="KW-0808">Transferase</keyword>
<dbReference type="InterPro" id="IPR036095">
    <property type="entry name" value="PTS_EIIB-like_sf"/>
</dbReference>
<gene>
    <name evidence="6" type="ORF">K3T81_03660</name>
</gene>
<dbReference type="InterPro" id="IPR036388">
    <property type="entry name" value="WH-like_DNA-bd_sf"/>
</dbReference>
<evidence type="ECO:0000259" key="5">
    <source>
        <dbReference type="PROSITE" id="PS51372"/>
    </source>
</evidence>
<dbReference type="RefSeq" id="WP_238018324.1">
    <property type="nucleotide sequence ID" value="NZ_JAIFZM010000002.1"/>
</dbReference>
<dbReference type="PROSITE" id="PS51372">
    <property type="entry name" value="PRD_2"/>
    <property type="match status" value="2"/>
</dbReference>
<keyword evidence="7" id="KW-1185">Reference proteome</keyword>
<sequence>MDQRSMAVLNQLLIQDSYITIQELATLLNVSRRTIYSDLDKINNWLKDHQLEEVKQVRGQGIYIDEQTKKDITAKHSSSRATYYEFSPVERRAWIYIHVVGEKKAYFLEDIRQIFEVSRNTVLDDIKKLKEEMKTNQLYFYSDRKTGYSIKGNENDIRRLLIYYLSLVTPKESWYSILYNLQNSSINIEDQAFRPYLSFDLSLVHLLRQLLQKHEQRFRVEFTDEVFNNIVVWFHFFLKRIEQGKFVEVDLVEKEVIKTTDEYAGVKSLCNRLSDSLNTEMPPDEIYYFAKYLLSAKVNYNFRPQMESEEMKALLQVVEKMVSSFQLHAAIEFQEPEQMIQNLLLHLKPAYYRIKYGIEVENVLRDSVSQNYFEVFHLTKKVVHHFEDLIGEPINENEIAYITIHFGGWLRKEGVMLEQTRKRMLIVCTNGLGTSRLLESQLEGLFTDVETVGVTSLREYEKMDLNVDFIVSTIQLTERGIPVIVVNPVLDNKDKEQLLKKVNSLFDRTSRKQVYSVETVLDIVQRYATIEDNESLSKELRRYFQAPLNVENESKKPNLNELLPPERILMKKQVEGWEKAIKVAAEPLLTQGYIQESYIIEMIKNVKRSGPYIVISHHFALPHANPDDGVIKTGMSMLHLEEAVDILGKPVQIIVVLASRDNEQHLKALAQLTKLFSDKATMEYMLQTTDRREVNKFIQTYSTEIN</sequence>
<dbReference type="InterPro" id="IPR002178">
    <property type="entry name" value="PTS_EIIA_type-2_dom"/>
</dbReference>
<dbReference type="InterPro" id="IPR036634">
    <property type="entry name" value="PRD_sf"/>
</dbReference>
<evidence type="ECO:0000259" key="4">
    <source>
        <dbReference type="PROSITE" id="PS51099"/>
    </source>
</evidence>
<dbReference type="SUPFAM" id="SSF55804">
    <property type="entry name" value="Phoshotransferase/anion transport protein"/>
    <property type="match status" value="1"/>
</dbReference>
<dbReference type="PANTHER" id="PTHR30185:SF9">
    <property type="entry name" value="MANNITOL-SPECIFIC PHOSPHOTRANSFERASE ENZYME IIA COMPONENT"/>
    <property type="match status" value="1"/>
</dbReference>
<dbReference type="InterPro" id="IPR050661">
    <property type="entry name" value="BglG_antiterminators"/>
</dbReference>
<dbReference type="PROSITE" id="PS51094">
    <property type="entry name" value="PTS_EIIA_TYPE_2"/>
    <property type="match status" value="1"/>
</dbReference>
<dbReference type="GO" id="GO:0009401">
    <property type="term" value="P:phosphoenolpyruvate-dependent sugar phosphotransferase system"/>
    <property type="evidence" value="ECO:0007669"/>
    <property type="project" value="InterPro"/>
</dbReference>
<dbReference type="EMBL" id="JAIFZM010000002">
    <property type="protein sequence ID" value="MCG3418239.1"/>
    <property type="molecule type" value="Genomic_DNA"/>
</dbReference>
<dbReference type="SUPFAM" id="SSF46785">
    <property type="entry name" value="Winged helix' DNA-binding domain"/>
    <property type="match status" value="1"/>
</dbReference>
<dbReference type="PANTHER" id="PTHR30185">
    <property type="entry name" value="CRYPTIC BETA-GLUCOSIDE BGL OPERON ANTITERMINATOR"/>
    <property type="match status" value="1"/>
</dbReference>
<organism evidence="6 7">
    <name type="scientific">Oceanobacillus jordanicus</name>
    <dbReference type="NCBI Taxonomy" id="2867266"/>
    <lineage>
        <taxon>Bacteria</taxon>
        <taxon>Bacillati</taxon>
        <taxon>Bacillota</taxon>
        <taxon>Bacilli</taxon>
        <taxon>Bacillales</taxon>
        <taxon>Bacillaceae</taxon>
        <taxon>Oceanobacillus</taxon>
    </lineage>
</organism>
<proteinExistence type="predicted"/>
<dbReference type="CDD" id="cd05568">
    <property type="entry name" value="PTS_IIB_bgl_like"/>
    <property type="match status" value="1"/>
</dbReference>
<dbReference type="Pfam" id="PF08279">
    <property type="entry name" value="HTH_11"/>
    <property type="match status" value="1"/>
</dbReference>